<dbReference type="EMBL" id="JAESIY010000001">
    <property type="protein sequence ID" value="MBL3655043.1"/>
    <property type="molecule type" value="Genomic_DNA"/>
</dbReference>
<proteinExistence type="predicted"/>
<evidence type="ECO:0008006" key="4">
    <source>
        <dbReference type="Google" id="ProtNLM"/>
    </source>
</evidence>
<feature type="chain" id="PRO_5037136428" description="Hemin receptor" evidence="1">
    <location>
        <begin position="24"/>
        <end position="540"/>
    </location>
</feature>
<sequence length="540" mass="59020">MKITKKLILISMAQLCLVFIAKAQDITTPLSIGYYDAGNHAGTALMMSRTYAGGSARMQGLGGAQTSLGGDISSASSNPAGLGFFNRSEYSFSPTINVMNTTSSYLGTSTEDSRLNLNFANMGVVFNRSKGDLVQSKWRGGSFGISLNRIADFQQQFTYEGYSFNETDADGSLALDPNSPRDFIEYSVLNSYPDSESGIGFNNDLAELAYKTYLIDKFETPDGDIIDRDIYATDGNGNLRVDDNGNYIPAYPEKGFKTRQQESIKSRGGIYQISLAYGGNYNDRLYFGGGLGILSVNREVEREYIEQPTQTTLRQLTLTDKFTQNGIGINAIIGVIGRPVNSLLLGATYTTPSLYSLDQTQETTLSASYTGATSIRPEYSYHTFVYDANYNLRTPSKLSGGLTYFLGKRGFITGDIERVNYAGANLSGGSDGISFQDSNSEVDRLEATYNYRAGIELRFNTFRVRGGYSYFGDPVADNHIDESISKASIGAGIRTKDYFVDLALSRILNNEFQISPYPGASQAAVDNNRTAATISVGFFF</sequence>
<dbReference type="RefSeq" id="WP_202242163.1">
    <property type="nucleotide sequence ID" value="NZ_JAESIY010000001.1"/>
</dbReference>
<dbReference type="SUPFAM" id="SSF56935">
    <property type="entry name" value="Porins"/>
    <property type="match status" value="1"/>
</dbReference>
<protein>
    <recommendedName>
        <fullName evidence="4">Hemin receptor</fullName>
    </recommendedName>
</protein>
<dbReference type="Gene3D" id="2.40.160.60">
    <property type="entry name" value="Outer membrane protein transport protein (OMPP1/FadL/TodX)"/>
    <property type="match status" value="2"/>
</dbReference>
<dbReference type="Proteomes" id="UP000659388">
    <property type="component" value="Unassembled WGS sequence"/>
</dbReference>
<dbReference type="AlphaFoldDB" id="A0A937JX10"/>
<evidence type="ECO:0000313" key="3">
    <source>
        <dbReference type="Proteomes" id="UP000659388"/>
    </source>
</evidence>
<evidence type="ECO:0000313" key="2">
    <source>
        <dbReference type="EMBL" id="MBL3655043.1"/>
    </source>
</evidence>
<accession>A0A937JX10</accession>
<gene>
    <name evidence="2" type="ORF">JL102_02800</name>
</gene>
<evidence type="ECO:0000256" key="1">
    <source>
        <dbReference type="SAM" id="SignalP"/>
    </source>
</evidence>
<keyword evidence="3" id="KW-1185">Reference proteome</keyword>
<feature type="signal peptide" evidence="1">
    <location>
        <begin position="1"/>
        <end position="23"/>
    </location>
</feature>
<name>A0A937JX10_9BACT</name>
<organism evidence="2 3">
    <name type="scientific">Fulvivirga sediminis</name>
    <dbReference type="NCBI Taxonomy" id="2803949"/>
    <lineage>
        <taxon>Bacteria</taxon>
        <taxon>Pseudomonadati</taxon>
        <taxon>Bacteroidota</taxon>
        <taxon>Cytophagia</taxon>
        <taxon>Cytophagales</taxon>
        <taxon>Fulvivirgaceae</taxon>
        <taxon>Fulvivirga</taxon>
    </lineage>
</organism>
<keyword evidence="1" id="KW-0732">Signal</keyword>
<comment type="caution">
    <text evidence="2">The sequence shown here is derived from an EMBL/GenBank/DDBJ whole genome shotgun (WGS) entry which is preliminary data.</text>
</comment>
<reference evidence="2" key="1">
    <citation type="submission" date="2021-01" db="EMBL/GenBank/DDBJ databases">
        <title>Fulvivirga kasyanovii gen. nov., sp nov., a novel member of the phylum Bacteroidetes isolated from seawater in a mussel farm.</title>
        <authorList>
            <person name="Zhao L.-H."/>
            <person name="Wang Z.-J."/>
        </authorList>
    </citation>
    <scope>NUCLEOTIDE SEQUENCE</scope>
    <source>
        <strain evidence="2">2943</strain>
    </source>
</reference>